<dbReference type="Gene3D" id="1.10.287.70">
    <property type="match status" value="2"/>
</dbReference>
<dbReference type="Gene3D" id="1.20.120.350">
    <property type="entry name" value="Voltage-gated potassium channels. Chain C"/>
    <property type="match status" value="1"/>
</dbReference>
<feature type="transmembrane region" description="Helical" evidence="7">
    <location>
        <begin position="374"/>
        <end position="400"/>
    </location>
</feature>
<evidence type="ECO:0000259" key="8">
    <source>
        <dbReference type="PROSITE" id="PS50222"/>
    </source>
</evidence>
<dbReference type="InterPro" id="IPR005821">
    <property type="entry name" value="Ion_trans_dom"/>
</dbReference>
<feature type="region of interest" description="Disordered" evidence="6">
    <location>
        <begin position="138"/>
        <end position="160"/>
    </location>
</feature>
<dbReference type="EMBL" id="GGYP01001161">
    <property type="protein sequence ID" value="MDE45932.1"/>
    <property type="molecule type" value="Transcribed_RNA"/>
</dbReference>
<feature type="region of interest" description="Disordered" evidence="6">
    <location>
        <begin position="923"/>
        <end position="991"/>
    </location>
</feature>
<evidence type="ECO:0000313" key="9">
    <source>
        <dbReference type="EMBL" id="MDE45932.1"/>
    </source>
</evidence>
<dbReference type="InterPro" id="IPR002048">
    <property type="entry name" value="EF_hand_dom"/>
</dbReference>
<feature type="domain" description="EF-hand" evidence="8">
    <location>
        <begin position="451"/>
        <end position="486"/>
    </location>
</feature>
<dbReference type="SUPFAM" id="SSF81324">
    <property type="entry name" value="Voltage-gated potassium channels"/>
    <property type="match status" value="2"/>
</dbReference>
<evidence type="ECO:0000256" key="7">
    <source>
        <dbReference type="SAM" id="Phobius"/>
    </source>
</evidence>
<dbReference type="PROSITE" id="PS50222">
    <property type="entry name" value="EF_HAND_2"/>
    <property type="match status" value="1"/>
</dbReference>
<dbReference type="GO" id="GO:0010008">
    <property type="term" value="C:endosome membrane"/>
    <property type="evidence" value="ECO:0007669"/>
    <property type="project" value="TreeGrafter"/>
</dbReference>
<feature type="transmembrane region" description="Helical" evidence="7">
    <location>
        <begin position="610"/>
        <end position="630"/>
    </location>
</feature>
<keyword evidence="4 7" id="KW-1133">Transmembrane helix</keyword>
<feature type="transmembrane region" description="Helical" evidence="7">
    <location>
        <begin position="314"/>
        <end position="334"/>
    </location>
</feature>
<dbReference type="InterPro" id="IPR011992">
    <property type="entry name" value="EF-hand-dom_pair"/>
</dbReference>
<dbReference type="Gene3D" id="1.10.238.10">
    <property type="entry name" value="EF-hand"/>
    <property type="match status" value="1"/>
</dbReference>
<organism evidence="9">
    <name type="scientific">Aceria tosichella</name>
    <name type="common">wheat curl mite</name>
    <dbReference type="NCBI Taxonomy" id="561515"/>
    <lineage>
        <taxon>Eukaryota</taxon>
        <taxon>Metazoa</taxon>
        <taxon>Ecdysozoa</taxon>
        <taxon>Arthropoda</taxon>
        <taxon>Chelicerata</taxon>
        <taxon>Arachnida</taxon>
        <taxon>Acari</taxon>
        <taxon>Acariformes</taxon>
        <taxon>Trombidiformes</taxon>
        <taxon>Prostigmata</taxon>
        <taxon>Eupodina</taxon>
        <taxon>Eriophyoidea</taxon>
        <taxon>Eriophyidae</taxon>
        <taxon>Eriophyinae</taxon>
        <taxon>Aceriini</taxon>
        <taxon>Aceria</taxon>
    </lineage>
</organism>
<feature type="transmembrane region" description="Helical" evidence="7">
    <location>
        <begin position="642"/>
        <end position="668"/>
    </location>
</feature>
<feature type="region of interest" description="Disordered" evidence="6">
    <location>
        <begin position="1110"/>
        <end position="1151"/>
    </location>
</feature>
<feature type="transmembrane region" description="Helical" evidence="7">
    <location>
        <begin position="689"/>
        <end position="712"/>
    </location>
</feature>
<feature type="compositionally biased region" description="Low complexity" evidence="6">
    <location>
        <begin position="969"/>
        <end position="991"/>
    </location>
</feature>
<accession>A0A6G1S7J6</accession>
<dbReference type="GO" id="GO:0005765">
    <property type="term" value="C:lysosomal membrane"/>
    <property type="evidence" value="ECO:0007669"/>
    <property type="project" value="InterPro"/>
</dbReference>
<name>A0A6G1S7J6_9ACAR</name>
<evidence type="ECO:0000256" key="4">
    <source>
        <dbReference type="ARBA" id="ARBA00022989"/>
    </source>
</evidence>
<feature type="compositionally biased region" description="Basic and acidic residues" evidence="6">
    <location>
        <begin position="148"/>
        <end position="160"/>
    </location>
</feature>
<evidence type="ECO:0000256" key="6">
    <source>
        <dbReference type="SAM" id="MobiDB-lite"/>
    </source>
</evidence>
<dbReference type="Pfam" id="PF00520">
    <property type="entry name" value="Ion_trans"/>
    <property type="match status" value="2"/>
</dbReference>
<keyword evidence="3" id="KW-0106">Calcium</keyword>
<dbReference type="PANTHER" id="PTHR46474">
    <property type="entry name" value="TWO PORE CALCIUM CHANNEL PROTEIN 1"/>
    <property type="match status" value="1"/>
</dbReference>
<feature type="transmembrane region" description="Helical" evidence="7">
    <location>
        <begin position="758"/>
        <end position="783"/>
    </location>
</feature>
<dbReference type="GO" id="GO:0022832">
    <property type="term" value="F:voltage-gated channel activity"/>
    <property type="evidence" value="ECO:0007669"/>
    <property type="project" value="InterPro"/>
</dbReference>
<keyword evidence="5 7" id="KW-0472">Membrane</keyword>
<comment type="subcellular location">
    <subcellularLocation>
        <location evidence="1">Membrane</location>
        <topology evidence="1">Multi-pass membrane protein</topology>
    </subcellularLocation>
</comment>
<feature type="transmembrane region" description="Helical" evidence="7">
    <location>
        <begin position="346"/>
        <end position="368"/>
    </location>
</feature>
<proteinExistence type="predicted"/>
<dbReference type="SUPFAM" id="SSF47473">
    <property type="entry name" value="EF-hand"/>
    <property type="match status" value="1"/>
</dbReference>
<dbReference type="AlphaFoldDB" id="A0A6G1S7J6"/>
<protein>
    <submittedName>
        <fullName evidence="9">Two pore calcium channel protein 1</fullName>
    </submittedName>
</protein>
<sequence>MGSTNIPPEDVLLPNQLSNVELANHRSDLWRSNYHEASIYIEEGLNNDKFENHPRKRASKLVQQAGATPSVAAASGVLVGRQQPIATATPNVNLLAPTSAATTEHQHQQLTPQLQFQPSPLIACAQGDKTTLLGTKEFSNNNNTNDNLHGDHDHQKRHTDDKASGTFLLGGQYTTIETYILVHNRYFYQLDLIASIILLLLALVEPPAVDGYELSPSTHAAIEMFALGIIAIELLLKFRWMGPRRFFSHGRTVSKLFVLVAMNLETIIILLRHSIHARYTRALRPIFLLDNHYCHGLRRAVRQIFQSLPPIIDMFTLALFFMFVFSIFGFYMFASNNYYFSDMPKTVGNLLVLATTANLPDIMMPSYAVSRWSAVYFVLFIIIHLFLFTNLTMAAVYEIFTRKEKEKFHKLLLHRRKACQKAFKLLVSRRQPNKIQYRQFMGLMRYLNQKCSMFDAYLIFKALDTDKSGSLSLEEFYQIYDFINLKWKLIYPRFEWYDDYDWIPIPIKSFLAMSARVIKHRFFEWSIDLLIVILALLQFVEASAFELPIPGLKLPLINSNTANFITVTSTNITSTNLVNADPSQQLNSTATTSLIEEDDLYVKPDKVSTIVFIGIFTFETIIRVLALGWTEYWHLRWNRFDLFVLVISIVGSVNGAVGGHPFGWVLVLRTIRLMRTFEFKRRYKDMWQTLTYILLKRFVSMTCVVMILYYFFGIIGMELLGDYDLRNCCKNTSLESQFKYDNSTEGAKYYLNDFGDIIASYLTLFSMTSNTYWLATMEAYAIVSQTNWVRLFFGLYYLGSIIVMNIVIAFILESFLFHIHYRNKMGNSGDDTNLFTVSVTLSSFEVDFLRENLTSKRDTRKLNQIVSKLRSKHVQECDRQHDDNGYCRGGNQYKGRDLDDDGETISLLQNNNHKRATRYTLKRNQEEHQQQPSNTRQGGDHVGSPAESVATPTKPNNGATNNKRKKLLSSSSSTNSMGSVGSGGNSAAAGAAAGMKRKSVIGIQKSHHGSGDDLESETHCHRPEWYLIYQAEQIRNKFSFTMKMYADEVGGWLAEAEQADQDEMSRMISRNQIRAEHVAMARLARRNLAEMQHQMGAAFDDGHLLEWSRPRSWSTSEGGANARGGHNTAEYQRDQGDTNPTTTKGNRRPNK</sequence>
<feature type="compositionally biased region" description="Polar residues" evidence="6">
    <location>
        <begin position="950"/>
        <end position="961"/>
    </location>
</feature>
<dbReference type="PANTHER" id="PTHR46474:SF1">
    <property type="entry name" value="TWO PORE CHANNEL PROTEIN 1"/>
    <property type="match status" value="1"/>
</dbReference>
<dbReference type="GO" id="GO:0005216">
    <property type="term" value="F:monoatomic ion channel activity"/>
    <property type="evidence" value="ECO:0007669"/>
    <property type="project" value="InterPro"/>
</dbReference>
<reference evidence="9" key="1">
    <citation type="submission" date="2018-10" db="EMBL/GenBank/DDBJ databases">
        <title>Transcriptome assembly of Aceria tosichella (Wheat curl mite) Type 2.</title>
        <authorList>
            <person name="Scully E.D."/>
            <person name="Geib S.M."/>
            <person name="Palmer N.A."/>
            <person name="Gupta A.K."/>
            <person name="Sarath G."/>
            <person name="Tatineni S."/>
        </authorList>
    </citation>
    <scope>NUCLEOTIDE SEQUENCE</scope>
    <source>
        <strain evidence="9">LincolnNE</strain>
    </source>
</reference>
<keyword evidence="2 7" id="KW-0812">Transmembrane</keyword>
<dbReference type="InterPro" id="IPR027359">
    <property type="entry name" value="Volt_channel_dom_sf"/>
</dbReference>
<gene>
    <name evidence="9" type="primary">Tpcn1</name>
    <name evidence="9" type="ORF">g.12584</name>
</gene>
<feature type="transmembrane region" description="Helical" evidence="7">
    <location>
        <begin position="186"/>
        <end position="204"/>
    </location>
</feature>
<dbReference type="InterPro" id="IPR018247">
    <property type="entry name" value="EF_Hand_1_Ca_BS"/>
</dbReference>
<feature type="transmembrane region" description="Helical" evidence="7">
    <location>
        <begin position="256"/>
        <end position="275"/>
    </location>
</feature>
<dbReference type="GO" id="GO:0005509">
    <property type="term" value="F:calcium ion binding"/>
    <property type="evidence" value="ECO:0007669"/>
    <property type="project" value="InterPro"/>
</dbReference>
<evidence type="ECO:0000256" key="2">
    <source>
        <dbReference type="ARBA" id="ARBA00022692"/>
    </source>
</evidence>
<feature type="transmembrane region" description="Helical" evidence="7">
    <location>
        <begin position="795"/>
        <end position="817"/>
    </location>
</feature>
<dbReference type="PROSITE" id="PS00018">
    <property type="entry name" value="EF_HAND_1"/>
    <property type="match status" value="1"/>
</dbReference>
<feature type="transmembrane region" description="Helical" evidence="7">
    <location>
        <begin position="216"/>
        <end position="236"/>
    </location>
</feature>
<evidence type="ECO:0000256" key="5">
    <source>
        <dbReference type="ARBA" id="ARBA00023136"/>
    </source>
</evidence>
<evidence type="ECO:0000256" key="3">
    <source>
        <dbReference type="ARBA" id="ARBA00022837"/>
    </source>
</evidence>
<evidence type="ECO:0000256" key="1">
    <source>
        <dbReference type="ARBA" id="ARBA00004141"/>
    </source>
</evidence>
<dbReference type="InterPro" id="IPR028801">
    <property type="entry name" value="TPC1_animal"/>
</dbReference>